<evidence type="ECO:0000313" key="2">
    <source>
        <dbReference type="EMBL" id="MFC5528321.1"/>
    </source>
</evidence>
<sequence>MQSLATPFNGGVPAVFVHVKDLVKSVQWYSHLLGTEQPESIRKDIHIFQLANGANIFLMQAETPKPSEQVLFSLPAPDLEKAKAFFELTDIEYSNIDHEVIHFKDLDGNIIMACSI</sequence>
<feature type="domain" description="Glyoxalase/fosfomycin resistance/dioxygenase" evidence="1">
    <location>
        <begin position="15"/>
        <end position="85"/>
    </location>
</feature>
<name>A0ABW0QTK6_9BACL</name>
<evidence type="ECO:0000259" key="1">
    <source>
        <dbReference type="Pfam" id="PF00903"/>
    </source>
</evidence>
<organism evidence="2 3">
    <name type="scientific">Cohnella yongneupensis</name>
    <dbReference type="NCBI Taxonomy" id="425006"/>
    <lineage>
        <taxon>Bacteria</taxon>
        <taxon>Bacillati</taxon>
        <taxon>Bacillota</taxon>
        <taxon>Bacilli</taxon>
        <taxon>Bacillales</taxon>
        <taxon>Paenibacillaceae</taxon>
        <taxon>Cohnella</taxon>
    </lineage>
</organism>
<dbReference type="Proteomes" id="UP001596108">
    <property type="component" value="Unassembled WGS sequence"/>
</dbReference>
<dbReference type="CDD" id="cd06587">
    <property type="entry name" value="VOC"/>
    <property type="match status" value="1"/>
</dbReference>
<comment type="caution">
    <text evidence="2">The sequence shown here is derived from an EMBL/GenBank/DDBJ whole genome shotgun (WGS) entry which is preliminary data.</text>
</comment>
<proteinExistence type="predicted"/>
<accession>A0ABW0QTK6</accession>
<dbReference type="Pfam" id="PF00903">
    <property type="entry name" value="Glyoxalase"/>
    <property type="match status" value="1"/>
</dbReference>
<dbReference type="SUPFAM" id="SSF54593">
    <property type="entry name" value="Glyoxalase/Bleomycin resistance protein/Dihydroxybiphenyl dioxygenase"/>
    <property type="match status" value="1"/>
</dbReference>
<evidence type="ECO:0000313" key="3">
    <source>
        <dbReference type="Proteomes" id="UP001596108"/>
    </source>
</evidence>
<dbReference type="InterPro" id="IPR029068">
    <property type="entry name" value="Glyas_Bleomycin-R_OHBP_Dase"/>
</dbReference>
<dbReference type="EMBL" id="JBHSNC010000007">
    <property type="protein sequence ID" value="MFC5528321.1"/>
    <property type="molecule type" value="Genomic_DNA"/>
</dbReference>
<protein>
    <submittedName>
        <fullName evidence="2">VOC family protein</fullName>
    </submittedName>
</protein>
<dbReference type="RefSeq" id="WP_378110151.1">
    <property type="nucleotide sequence ID" value="NZ_JBHSNC010000007.1"/>
</dbReference>
<dbReference type="InterPro" id="IPR004360">
    <property type="entry name" value="Glyas_Fos-R_dOase_dom"/>
</dbReference>
<reference evidence="3" key="1">
    <citation type="journal article" date="2019" name="Int. J. Syst. Evol. Microbiol.">
        <title>The Global Catalogue of Microorganisms (GCM) 10K type strain sequencing project: providing services to taxonomists for standard genome sequencing and annotation.</title>
        <authorList>
            <consortium name="The Broad Institute Genomics Platform"/>
            <consortium name="The Broad Institute Genome Sequencing Center for Infectious Disease"/>
            <person name="Wu L."/>
            <person name="Ma J."/>
        </authorList>
    </citation>
    <scope>NUCLEOTIDE SEQUENCE [LARGE SCALE GENOMIC DNA]</scope>
    <source>
        <strain evidence="3">CGMCC 1.18578</strain>
    </source>
</reference>
<gene>
    <name evidence="2" type="ORF">ACFPQ4_02510</name>
</gene>
<keyword evidence="3" id="KW-1185">Reference proteome</keyword>
<dbReference type="Gene3D" id="3.10.180.10">
    <property type="entry name" value="2,3-Dihydroxybiphenyl 1,2-Dioxygenase, domain 1"/>
    <property type="match status" value="1"/>
</dbReference>